<dbReference type="Gene3D" id="2.60.40.10">
    <property type="entry name" value="Immunoglobulins"/>
    <property type="match status" value="1"/>
</dbReference>
<dbReference type="GO" id="GO:0005525">
    <property type="term" value="F:GTP binding"/>
    <property type="evidence" value="ECO:0007669"/>
    <property type="project" value="UniProtKB-KW"/>
</dbReference>
<keyword evidence="1" id="KW-0547">Nucleotide-binding</keyword>
<name>V8N563_OPHHA</name>
<dbReference type="PANTHER" id="PTHR32046">
    <property type="entry name" value="G DOMAIN-CONTAINING PROTEIN"/>
    <property type="match status" value="1"/>
</dbReference>
<comment type="similarity">
    <text evidence="1">Belongs to the TRAFAC class TrmE-Era-EngA-EngB-Septin-like GTPase superfamily. Septin GTPase family.</text>
</comment>
<protein>
    <submittedName>
        <fullName evidence="4">Receptor-type tyrosine-protein phosphatase S</fullName>
    </submittedName>
</protein>
<accession>V8N563</accession>
<feature type="coiled-coil region" evidence="2">
    <location>
        <begin position="464"/>
        <end position="491"/>
    </location>
</feature>
<dbReference type="FunFam" id="3.40.50.300:FF:002049">
    <property type="entry name" value="Si:ch73-170d6.2"/>
    <property type="match status" value="1"/>
</dbReference>
<dbReference type="SUPFAM" id="SSF49265">
    <property type="entry name" value="Fibronectin type III"/>
    <property type="match status" value="1"/>
</dbReference>
<proteinExistence type="inferred from homology"/>
<evidence type="ECO:0000313" key="4">
    <source>
        <dbReference type="EMBL" id="ETE57006.1"/>
    </source>
</evidence>
<comment type="caution">
    <text evidence="4">The sequence shown here is derived from an EMBL/GenBank/DDBJ whole genome shotgun (WGS) entry which is preliminary data.</text>
</comment>
<feature type="non-terminal residue" evidence="4">
    <location>
        <position position="1"/>
    </location>
</feature>
<dbReference type="SUPFAM" id="SSF52540">
    <property type="entry name" value="P-loop containing nucleoside triphosphate hydrolases"/>
    <property type="match status" value="2"/>
</dbReference>
<gene>
    <name evidence="4" type="primary">PTPRS</name>
    <name evidence="4" type="ORF">L345_17280</name>
</gene>
<keyword evidence="1" id="KW-0342">GTP-binding</keyword>
<evidence type="ECO:0000256" key="2">
    <source>
        <dbReference type="SAM" id="Coils"/>
    </source>
</evidence>
<dbReference type="Proteomes" id="UP000018936">
    <property type="component" value="Unassembled WGS sequence"/>
</dbReference>
<evidence type="ECO:0000256" key="1">
    <source>
        <dbReference type="RuleBase" id="RU004560"/>
    </source>
</evidence>
<dbReference type="PROSITE" id="PS50853">
    <property type="entry name" value="FN3"/>
    <property type="match status" value="1"/>
</dbReference>
<reference evidence="4 5" key="1">
    <citation type="journal article" date="2013" name="Proc. Natl. Acad. Sci. U.S.A.">
        <title>The king cobra genome reveals dynamic gene evolution and adaptation in the snake venom system.</title>
        <authorList>
            <person name="Vonk F.J."/>
            <person name="Casewell N.R."/>
            <person name="Henkel C.V."/>
            <person name="Heimberg A.M."/>
            <person name="Jansen H.J."/>
            <person name="McCleary R.J."/>
            <person name="Kerkkamp H.M."/>
            <person name="Vos R.A."/>
            <person name="Guerreiro I."/>
            <person name="Calvete J.J."/>
            <person name="Wuster W."/>
            <person name="Woods A.E."/>
            <person name="Logan J.M."/>
            <person name="Harrison R.A."/>
            <person name="Castoe T.A."/>
            <person name="de Koning A.P."/>
            <person name="Pollock D.D."/>
            <person name="Yandell M."/>
            <person name="Calderon D."/>
            <person name="Renjifo C."/>
            <person name="Currier R.B."/>
            <person name="Salgado D."/>
            <person name="Pla D."/>
            <person name="Sanz L."/>
            <person name="Hyder A.S."/>
            <person name="Ribeiro J.M."/>
            <person name="Arntzen J.W."/>
            <person name="van den Thillart G.E."/>
            <person name="Boetzer M."/>
            <person name="Pirovano W."/>
            <person name="Dirks R.P."/>
            <person name="Spaink H.P."/>
            <person name="Duboule D."/>
            <person name="McGlinn E."/>
            <person name="Kini R.M."/>
            <person name="Richardson M.K."/>
        </authorList>
    </citation>
    <scope>NUCLEOTIDE SEQUENCE</scope>
    <source>
        <tissue evidence="4">Blood</tissue>
    </source>
</reference>
<dbReference type="InterPro" id="IPR003961">
    <property type="entry name" value="FN3_dom"/>
</dbReference>
<dbReference type="InterPro" id="IPR027417">
    <property type="entry name" value="P-loop_NTPase"/>
</dbReference>
<dbReference type="EMBL" id="AZIM01010467">
    <property type="protein sequence ID" value="ETE57006.1"/>
    <property type="molecule type" value="Genomic_DNA"/>
</dbReference>
<dbReference type="OrthoDB" id="2386367at2759"/>
<dbReference type="Gene3D" id="3.40.50.300">
    <property type="entry name" value="P-loop containing nucleotide triphosphate hydrolases"/>
    <property type="match status" value="1"/>
</dbReference>
<feature type="domain" description="Fibronectin type-III" evidence="3">
    <location>
        <begin position="1"/>
        <end position="57"/>
    </location>
</feature>
<dbReference type="InterPro" id="IPR036116">
    <property type="entry name" value="FN3_sf"/>
</dbReference>
<dbReference type="Pfam" id="PF00735">
    <property type="entry name" value="Septin"/>
    <property type="match status" value="1"/>
</dbReference>
<sequence>MEGEENWKTVRTEDAREMFLLEDLSPNKEYQFQYTACCKVGLSKTSELSPPIKTLPTSPPEKLRMVIVASSVISVAWMSPTIIASEIVVKEYKNLEVPNKVILVMGATGCGKTTLINGMINYILGVQWEDNFRFKVIHETTQRSKAGSRTSEVTAYVVNHQKGFRIPYSLTIIDTPGFGGTRDSEQDKLIEEQLLEFFSTPGGIEHIDAICLVAQAFLAHSTHAQKHIFDSMLSMLGKDLKDNIQLLITFADGGTPPVLEALKEAELPCAQDESGTPLHFRFNHSALFAPRENGGSHNAIAKIFWKTSTESMKDFFDSIKMLEPKKLTLTTEVLKEHRSLDGTLEGLQNKLRATLIEVKELKVIQVALEQCTIDVLASRDFEYEVEKCLEETINSPSVYCPSCSTVCRYNCHLQNLQIAQLFHPYAFTDVFGKCMVCPGHCILSNHVERTFYTKTNIVKEKKFHTALKKRYEEAKAKENALKEKLKSLDGKFNEIRLGIKTSLDHSCRCLKNLQEITLKPIMLSIPENQDLRILSEKQELKAIQFVMDMRTLVERLQKLPSGI</sequence>
<dbReference type="PANTHER" id="PTHR32046:SF14">
    <property type="match status" value="1"/>
</dbReference>
<dbReference type="InterPro" id="IPR030379">
    <property type="entry name" value="G_SEPTIN_dom"/>
</dbReference>
<dbReference type="CDD" id="cd00063">
    <property type="entry name" value="FN3"/>
    <property type="match status" value="1"/>
</dbReference>
<keyword evidence="4" id="KW-0675">Receptor</keyword>
<evidence type="ECO:0000259" key="3">
    <source>
        <dbReference type="PROSITE" id="PS50853"/>
    </source>
</evidence>
<evidence type="ECO:0000313" key="5">
    <source>
        <dbReference type="Proteomes" id="UP000018936"/>
    </source>
</evidence>
<keyword evidence="2" id="KW-0175">Coiled coil</keyword>
<organism evidence="4 5">
    <name type="scientific">Ophiophagus hannah</name>
    <name type="common">King cobra</name>
    <name type="synonym">Naja hannah</name>
    <dbReference type="NCBI Taxonomy" id="8665"/>
    <lineage>
        <taxon>Eukaryota</taxon>
        <taxon>Metazoa</taxon>
        <taxon>Chordata</taxon>
        <taxon>Craniata</taxon>
        <taxon>Vertebrata</taxon>
        <taxon>Euteleostomi</taxon>
        <taxon>Lepidosauria</taxon>
        <taxon>Squamata</taxon>
        <taxon>Bifurcata</taxon>
        <taxon>Unidentata</taxon>
        <taxon>Episquamata</taxon>
        <taxon>Toxicofera</taxon>
        <taxon>Serpentes</taxon>
        <taxon>Colubroidea</taxon>
        <taxon>Elapidae</taxon>
        <taxon>Elapinae</taxon>
        <taxon>Ophiophagus</taxon>
    </lineage>
</organism>
<dbReference type="InterPro" id="IPR013783">
    <property type="entry name" value="Ig-like_fold"/>
</dbReference>
<keyword evidence="5" id="KW-1185">Reference proteome</keyword>
<dbReference type="AlphaFoldDB" id="V8N563"/>